<gene>
    <name evidence="2" type="ORF">ZIOFF_014992</name>
</gene>
<dbReference type="EMBL" id="JACMSC010000004">
    <property type="protein sequence ID" value="KAG6525040.1"/>
    <property type="molecule type" value="Genomic_DNA"/>
</dbReference>
<protein>
    <submittedName>
        <fullName evidence="2">Uncharacterized protein</fullName>
    </submittedName>
</protein>
<proteinExistence type="predicted"/>
<dbReference type="AlphaFoldDB" id="A0A8J5HCE0"/>
<feature type="compositionally biased region" description="Polar residues" evidence="1">
    <location>
        <begin position="319"/>
        <end position="342"/>
    </location>
</feature>
<evidence type="ECO:0000313" key="2">
    <source>
        <dbReference type="EMBL" id="KAG6525040.1"/>
    </source>
</evidence>
<dbReference type="Proteomes" id="UP000734854">
    <property type="component" value="Unassembled WGS sequence"/>
</dbReference>
<reference evidence="2 3" key="1">
    <citation type="submission" date="2020-08" db="EMBL/GenBank/DDBJ databases">
        <title>Plant Genome Project.</title>
        <authorList>
            <person name="Zhang R.-G."/>
        </authorList>
    </citation>
    <scope>NUCLEOTIDE SEQUENCE [LARGE SCALE GENOMIC DNA]</scope>
    <source>
        <tissue evidence="2">Rhizome</tissue>
    </source>
</reference>
<comment type="caution">
    <text evidence="2">The sequence shown here is derived from an EMBL/GenBank/DDBJ whole genome shotgun (WGS) entry which is preliminary data.</text>
</comment>
<sequence>MDTRERSTSGSMIVCDSHVNDLNSTLGAHELTEFMGPRMTTSHLGNSMPEKVVDSCNEVNVSNELYDQKCQDCSINQENTSICHHFNPEGIFSEEIHFPMRLINQKMKNMINRKKGFAFNRVASRFAQSHLPLSKHTVGSYLTEFAAKEPSLGAQDMPQSSDKEFDPCEASKTFQLFQDEFTASISQSAAEKFESPTTNLSTVYSKDKKVSTRSDHVFEHPILASLTNVNRMHNFHNFVGQSRFTGLGAKAGSKVASNIRSSWSRKKNEYINAIEDSWPGNLPFPSKDRINENEYVNHSLSNMPDCFFHNVGNSDMHENPNSANSYGNPNSGTHTNGGSADPSNALDFWLMRKMDTELSQGKNTMVNSTETAQVNYTNLFEMFTLPAISMRPGKQEGDLPFINLSSMRNGDDGFENETYMMETRKISYSKIDAVQVDACPVTSSPTPVGMIFDRLQKDLERTKLINHHVSAFPIKQAMVRHAASLDRRCSTSNEELNVSKTGSKDVVQAVTHAQRSIESNSVCVVENCTMPEHSSKWLKRLRPRSSDLFSAKRTNIGVDPTSADVYSLSSDLGSYKIPSPDMNKNPKEQLISLGTNNSPSALECSNEPSVKENQYWIKRWCCDSCQKVESYKNISTPGLCEPEIPQSSLDNFEGKQFPSIRAMALMGRAMNSSQTPKFKRKGSTLLWNDDDF</sequence>
<evidence type="ECO:0000313" key="3">
    <source>
        <dbReference type="Proteomes" id="UP000734854"/>
    </source>
</evidence>
<dbReference type="GO" id="GO:0010099">
    <property type="term" value="P:regulation of photomorphogenesis"/>
    <property type="evidence" value="ECO:0007669"/>
    <property type="project" value="InterPro"/>
</dbReference>
<dbReference type="PANTHER" id="PTHR36062">
    <property type="entry name" value="OS01G0687300 PROTEIN"/>
    <property type="match status" value="1"/>
</dbReference>
<organism evidence="2 3">
    <name type="scientific">Zingiber officinale</name>
    <name type="common">Ginger</name>
    <name type="synonym">Amomum zingiber</name>
    <dbReference type="NCBI Taxonomy" id="94328"/>
    <lineage>
        <taxon>Eukaryota</taxon>
        <taxon>Viridiplantae</taxon>
        <taxon>Streptophyta</taxon>
        <taxon>Embryophyta</taxon>
        <taxon>Tracheophyta</taxon>
        <taxon>Spermatophyta</taxon>
        <taxon>Magnoliopsida</taxon>
        <taxon>Liliopsida</taxon>
        <taxon>Zingiberales</taxon>
        <taxon>Zingiberaceae</taxon>
        <taxon>Zingiber</taxon>
    </lineage>
</organism>
<keyword evidence="3" id="KW-1185">Reference proteome</keyword>
<accession>A0A8J5HCE0</accession>
<evidence type="ECO:0000256" key="1">
    <source>
        <dbReference type="SAM" id="MobiDB-lite"/>
    </source>
</evidence>
<feature type="region of interest" description="Disordered" evidence="1">
    <location>
        <begin position="312"/>
        <end position="342"/>
    </location>
</feature>
<dbReference type="InterPro" id="IPR037476">
    <property type="entry name" value="PCH1"/>
</dbReference>
<name>A0A8J5HCE0_ZINOF</name>
<dbReference type="PANTHER" id="PTHR36062:SF1">
    <property type="entry name" value="OS01G0687300 PROTEIN"/>
    <property type="match status" value="1"/>
</dbReference>